<evidence type="ECO:0000313" key="2">
    <source>
        <dbReference type="EMBL" id="SJK98878.1"/>
    </source>
</evidence>
<dbReference type="Proteomes" id="UP000219338">
    <property type="component" value="Unassembled WGS sequence"/>
</dbReference>
<feature type="region of interest" description="Disordered" evidence="1">
    <location>
        <begin position="1"/>
        <end position="45"/>
    </location>
</feature>
<dbReference type="AlphaFoldDB" id="A0A284QQZ2"/>
<evidence type="ECO:0000313" key="3">
    <source>
        <dbReference type="Proteomes" id="UP000219338"/>
    </source>
</evidence>
<accession>A0A284QQZ2</accession>
<sequence length="79" mass="8590">MNRTHNESGGTTARLGRCIAGRRDGPHRDLSSGKQEASQTSERVISSRAISCKGGKAISLNVRLNYHYIAAILTARAFF</sequence>
<keyword evidence="3" id="KW-1185">Reference proteome</keyword>
<feature type="compositionally biased region" description="Polar residues" evidence="1">
    <location>
        <begin position="32"/>
        <end position="44"/>
    </location>
</feature>
<proteinExistence type="predicted"/>
<organism evidence="2 3">
    <name type="scientific">Armillaria ostoyae</name>
    <name type="common">Armillaria root rot fungus</name>
    <dbReference type="NCBI Taxonomy" id="47428"/>
    <lineage>
        <taxon>Eukaryota</taxon>
        <taxon>Fungi</taxon>
        <taxon>Dikarya</taxon>
        <taxon>Basidiomycota</taxon>
        <taxon>Agaricomycotina</taxon>
        <taxon>Agaricomycetes</taxon>
        <taxon>Agaricomycetidae</taxon>
        <taxon>Agaricales</taxon>
        <taxon>Marasmiineae</taxon>
        <taxon>Physalacriaceae</taxon>
        <taxon>Armillaria</taxon>
    </lineage>
</organism>
<reference evidence="3" key="1">
    <citation type="journal article" date="2017" name="Nat. Ecol. Evol.">
        <title>Genome expansion and lineage-specific genetic innovations in the forest pathogenic fungi Armillaria.</title>
        <authorList>
            <person name="Sipos G."/>
            <person name="Prasanna A.N."/>
            <person name="Walter M.C."/>
            <person name="O'Connor E."/>
            <person name="Balint B."/>
            <person name="Krizsan K."/>
            <person name="Kiss B."/>
            <person name="Hess J."/>
            <person name="Varga T."/>
            <person name="Slot J."/>
            <person name="Riley R."/>
            <person name="Boka B."/>
            <person name="Rigling D."/>
            <person name="Barry K."/>
            <person name="Lee J."/>
            <person name="Mihaltcheva S."/>
            <person name="LaButti K."/>
            <person name="Lipzen A."/>
            <person name="Waldron R."/>
            <person name="Moloney N.M."/>
            <person name="Sperisen C."/>
            <person name="Kredics L."/>
            <person name="Vagvoelgyi C."/>
            <person name="Patrignani A."/>
            <person name="Fitzpatrick D."/>
            <person name="Nagy I."/>
            <person name="Doyle S."/>
            <person name="Anderson J.B."/>
            <person name="Grigoriev I.V."/>
            <person name="Gueldener U."/>
            <person name="Muensterkoetter M."/>
            <person name="Nagy L.G."/>
        </authorList>
    </citation>
    <scope>NUCLEOTIDE SEQUENCE [LARGE SCALE GENOMIC DNA]</scope>
    <source>
        <strain evidence="3">C18/9</strain>
    </source>
</reference>
<dbReference type="EMBL" id="FUEG01000001">
    <property type="protein sequence ID" value="SJK98878.1"/>
    <property type="molecule type" value="Genomic_DNA"/>
</dbReference>
<name>A0A284QQZ2_ARMOS</name>
<feature type="compositionally biased region" description="Basic and acidic residues" evidence="1">
    <location>
        <begin position="21"/>
        <end position="31"/>
    </location>
</feature>
<evidence type="ECO:0000256" key="1">
    <source>
        <dbReference type="SAM" id="MobiDB-lite"/>
    </source>
</evidence>
<protein>
    <submittedName>
        <fullName evidence="2">Uncharacterized protein</fullName>
    </submittedName>
</protein>
<gene>
    <name evidence="2" type="ORF">ARMOST_02152</name>
</gene>